<dbReference type="UniPathway" id="UPA00906">
    <property type="reaction ID" value="UER00895"/>
</dbReference>
<feature type="binding site" evidence="15">
    <location>
        <begin position="356"/>
        <end position="357"/>
    </location>
    <ligand>
        <name>ATP</name>
        <dbReference type="ChEBI" id="CHEBI:30616"/>
    </ligand>
</feature>
<keyword evidence="7 15" id="KW-0479">Metal-binding</keyword>
<feature type="binding site" evidence="15">
    <location>
        <position position="364"/>
    </location>
    <ligand>
        <name>Zn(2+)</name>
        <dbReference type="ChEBI" id="CHEBI:29105"/>
        <note>catalytic</note>
    </ligand>
</feature>
<dbReference type="GO" id="GO:0004828">
    <property type="term" value="F:serine-tRNA ligase activity"/>
    <property type="evidence" value="ECO:0007669"/>
    <property type="project" value="UniProtKB-UniRule"/>
</dbReference>
<comment type="pathway">
    <text evidence="2 15">Aminoacyl-tRNA biosynthesis; selenocysteinyl-tRNA(Sec) biosynthesis; L-seryl-tRNA(Sec) from L-serine and tRNA(Sec): step 1/1.</text>
</comment>
<evidence type="ECO:0000259" key="17">
    <source>
        <dbReference type="Pfam" id="PF18490"/>
    </source>
</evidence>
<dbReference type="GO" id="GO:0005737">
    <property type="term" value="C:cytoplasm"/>
    <property type="evidence" value="ECO:0007669"/>
    <property type="project" value="UniProtKB-SubCell"/>
</dbReference>
<feature type="binding site" evidence="15">
    <location>
        <position position="475"/>
    </location>
    <ligand>
        <name>ATP</name>
        <dbReference type="ChEBI" id="CHEBI:30616"/>
    </ligand>
</feature>
<evidence type="ECO:0000256" key="11">
    <source>
        <dbReference type="ARBA" id="ARBA00022917"/>
    </source>
</evidence>
<dbReference type="InterPro" id="IPR002314">
    <property type="entry name" value="aa-tRNA-synt_IIb"/>
</dbReference>
<gene>
    <name evidence="15 18" type="primary">serS</name>
    <name evidence="18" type="ORF">DPC56_01660</name>
</gene>
<dbReference type="RefSeq" id="WP_112093342.1">
    <property type="nucleotide sequence ID" value="NZ_QLOE01000002.1"/>
</dbReference>
<accession>A0A328PDS3</accession>
<dbReference type="CDD" id="cd00670">
    <property type="entry name" value="Gly_His_Pro_Ser_Thr_tRS_core"/>
    <property type="match status" value="1"/>
</dbReference>
<dbReference type="GO" id="GO:0006434">
    <property type="term" value="P:seryl-tRNA aminoacylation"/>
    <property type="evidence" value="ECO:0007669"/>
    <property type="project" value="UniProtKB-UniRule"/>
</dbReference>
<dbReference type="GO" id="GO:0016260">
    <property type="term" value="P:selenocysteine biosynthetic process"/>
    <property type="evidence" value="ECO:0007669"/>
    <property type="project" value="UniProtKB-UniRule"/>
</dbReference>
<comment type="catalytic activity">
    <reaction evidence="14 15">
        <text>tRNA(Ser) + L-serine + ATP = L-seryl-tRNA(Ser) + AMP + diphosphate + H(+)</text>
        <dbReference type="Rhea" id="RHEA:12292"/>
        <dbReference type="Rhea" id="RHEA-COMP:9669"/>
        <dbReference type="Rhea" id="RHEA-COMP:9703"/>
        <dbReference type="ChEBI" id="CHEBI:15378"/>
        <dbReference type="ChEBI" id="CHEBI:30616"/>
        <dbReference type="ChEBI" id="CHEBI:33019"/>
        <dbReference type="ChEBI" id="CHEBI:33384"/>
        <dbReference type="ChEBI" id="CHEBI:78442"/>
        <dbReference type="ChEBI" id="CHEBI:78533"/>
        <dbReference type="ChEBI" id="CHEBI:456215"/>
        <dbReference type="EC" id="6.1.1.11"/>
    </reaction>
</comment>
<organism evidence="18 19">
    <name type="scientific">Methanothermobacter tenebrarum</name>
    <dbReference type="NCBI Taxonomy" id="680118"/>
    <lineage>
        <taxon>Archaea</taxon>
        <taxon>Methanobacteriati</taxon>
        <taxon>Methanobacteriota</taxon>
        <taxon>Methanomada group</taxon>
        <taxon>Methanobacteria</taxon>
        <taxon>Methanobacteriales</taxon>
        <taxon>Methanobacteriaceae</taxon>
        <taxon>Methanothermobacter</taxon>
    </lineage>
</organism>
<keyword evidence="9 15" id="KW-0862">Zinc</keyword>
<feature type="binding site" evidence="15">
    <location>
        <position position="315"/>
    </location>
    <ligand>
        <name>Zn(2+)</name>
        <dbReference type="ChEBI" id="CHEBI:29105"/>
        <note>catalytic</note>
    </ligand>
</feature>
<comment type="function">
    <text evidence="15">Catalyzes the attachment of serine to tRNA(Ser). Is also able to aminoacylate tRNA(Sec) with serine, to form the misacylated tRNA L-seryl-tRNA(Sec), which will be further converted into selenocysteinyl-tRNA(Sec).</text>
</comment>
<proteinExistence type="inferred from homology"/>
<comment type="caution">
    <text evidence="18">The sequence shown here is derived from an EMBL/GenBank/DDBJ whole genome shotgun (WGS) entry which is preliminary data.</text>
</comment>
<dbReference type="NCBIfam" id="TIGR00415">
    <property type="entry name" value="serS_MJ"/>
    <property type="match status" value="1"/>
</dbReference>
<keyword evidence="6 15" id="KW-0436">Ligase</keyword>
<dbReference type="Proteomes" id="UP000249782">
    <property type="component" value="Unassembled WGS sequence"/>
</dbReference>
<evidence type="ECO:0000256" key="2">
    <source>
        <dbReference type="ARBA" id="ARBA00005045"/>
    </source>
</evidence>
<dbReference type="SUPFAM" id="SSF55681">
    <property type="entry name" value="Class II aaRS and biotin synthetases"/>
    <property type="match status" value="1"/>
</dbReference>
<evidence type="ECO:0000256" key="3">
    <source>
        <dbReference type="ARBA" id="ARBA00005951"/>
    </source>
</evidence>
<evidence type="ECO:0000256" key="7">
    <source>
        <dbReference type="ARBA" id="ARBA00022723"/>
    </source>
</evidence>
<feature type="binding site" evidence="15">
    <location>
        <begin position="345"/>
        <end position="347"/>
    </location>
    <ligand>
        <name>ATP</name>
        <dbReference type="ChEBI" id="CHEBI:30616"/>
    </ligand>
</feature>
<dbReference type="OrthoDB" id="115981at2157"/>
<dbReference type="AlphaFoldDB" id="A0A328PDS3"/>
<dbReference type="InterPro" id="IPR004503">
    <property type="entry name" value="Ser-tRNA-ligase_2_arc"/>
</dbReference>
<feature type="domain" description="Serine-tRNA ligase type 2 tRNA-binding" evidence="17">
    <location>
        <begin position="1"/>
        <end position="163"/>
    </location>
</feature>
<dbReference type="Gene3D" id="3.30.930.10">
    <property type="entry name" value="Bira Bifunctional Protein, Domain 2"/>
    <property type="match status" value="1"/>
</dbReference>
<feature type="binding site" evidence="15">
    <location>
        <position position="313"/>
    </location>
    <ligand>
        <name>L-serine</name>
        <dbReference type="ChEBI" id="CHEBI:33384"/>
    </ligand>
</feature>
<feature type="binding site" evidence="15">
    <location>
        <begin position="362"/>
        <end position="364"/>
    </location>
    <ligand>
        <name>L-serine</name>
        <dbReference type="ChEBI" id="CHEBI:33384"/>
    </ligand>
</feature>
<keyword evidence="12 15" id="KW-0030">Aminoacyl-tRNA synthetase</keyword>
<evidence type="ECO:0000256" key="1">
    <source>
        <dbReference type="ARBA" id="ARBA00004496"/>
    </source>
</evidence>
<comment type="domain">
    <text evidence="15">Consists of two distinct domains, a catalytic core and a N-terminal extension that is presumably involved in tRNA binding.</text>
</comment>
<dbReference type="Pfam" id="PF00587">
    <property type="entry name" value="tRNA-synt_2b"/>
    <property type="match status" value="1"/>
</dbReference>
<sequence length="511" mass="59724">MKFKLKGRIIFNKKVSPAMEEIEEFIEKANKDLLLRGSKEEKDASKITQWKIKDKEIQLTIISGRRVRAHDGLLRLKKPLTQLLGPKYHIGIRKMVVDDYTFNTKIPRDIPEEKLDEIKELPFVDTLKIEEDTLKIHFKPLDEKELRRHVIDRVVKQVQNLLEFEEDLTVKITKAKPGEIVAKSRPYKPLFSGDPTEEAIRRGWVKKFPGRGQWFYTPPITALHRALEELVIQKIVKPLKFQECLFPKLIPLPIMQKMRYLEGLPEGMYYCNAPRRDPETFEKFKKELIIKKEIPIDLLKEGLKNPGYVIAPAQCEPFYQFLSHEIVKKEDLPIKFYDRSGWTYRWEAGGAKGLDRVHEFQRIELVWLGTPEQTEKIRNKTVELSQKLSDELELEWYTEIGDDPFYLEGRKIEERGIEFPDIPKYEMRITLPGEEKGVAVISANVHGTHFIEGFSIKEAHGEKIWTGCTGIGLTRWVFGFLAQKGFETNNWPKPIKNRIKKVEIPPIVTWP</sequence>
<comment type="catalytic activity">
    <reaction evidence="13 15">
        <text>tRNA(Sec) + L-serine + ATP = L-seryl-tRNA(Sec) + AMP + diphosphate + H(+)</text>
        <dbReference type="Rhea" id="RHEA:42580"/>
        <dbReference type="Rhea" id="RHEA-COMP:9742"/>
        <dbReference type="Rhea" id="RHEA-COMP:10128"/>
        <dbReference type="ChEBI" id="CHEBI:15378"/>
        <dbReference type="ChEBI" id="CHEBI:30616"/>
        <dbReference type="ChEBI" id="CHEBI:33019"/>
        <dbReference type="ChEBI" id="CHEBI:33384"/>
        <dbReference type="ChEBI" id="CHEBI:78442"/>
        <dbReference type="ChEBI" id="CHEBI:78533"/>
        <dbReference type="ChEBI" id="CHEBI:456215"/>
        <dbReference type="EC" id="6.1.1.11"/>
    </reaction>
</comment>
<comment type="subunit">
    <text evidence="4 15">Homodimer.</text>
</comment>
<evidence type="ECO:0000313" key="18">
    <source>
        <dbReference type="EMBL" id="RAO79513.1"/>
    </source>
</evidence>
<dbReference type="InterPro" id="IPR041293">
    <property type="entry name" value="SerS_tRNA-bd"/>
</dbReference>
<dbReference type="GO" id="GO:0005524">
    <property type="term" value="F:ATP binding"/>
    <property type="evidence" value="ECO:0007669"/>
    <property type="project" value="UniProtKB-UniRule"/>
</dbReference>
<evidence type="ECO:0000256" key="5">
    <source>
        <dbReference type="ARBA" id="ARBA00022490"/>
    </source>
</evidence>
<comment type="subcellular location">
    <subcellularLocation>
        <location evidence="1 15">Cytoplasm</location>
    </subcellularLocation>
</comment>
<dbReference type="HAMAP" id="MF_01278">
    <property type="entry name" value="Ser_tRNA_synth_type2"/>
    <property type="match status" value="1"/>
</dbReference>
<keyword evidence="11 15" id="KW-0648">Protein biosynthesis</keyword>
<keyword evidence="8 15" id="KW-0547">Nucleotide-binding</keyword>
<dbReference type="GO" id="GO:0008270">
    <property type="term" value="F:zinc ion binding"/>
    <property type="evidence" value="ECO:0007669"/>
    <property type="project" value="UniProtKB-UniRule"/>
</dbReference>
<feature type="domain" description="Aminoacyl-tRNA synthetase class II (G/ P/ S/T)" evidence="16">
    <location>
        <begin position="308"/>
        <end position="477"/>
    </location>
</feature>
<keyword evidence="19" id="KW-1185">Reference proteome</keyword>
<comment type="caution">
    <text evidence="15">Lacks conserved residue(s) required for the propagation of feature annotation.</text>
</comment>
<evidence type="ECO:0000256" key="13">
    <source>
        <dbReference type="ARBA" id="ARBA00047929"/>
    </source>
</evidence>
<evidence type="ECO:0000259" key="16">
    <source>
        <dbReference type="Pfam" id="PF00587"/>
    </source>
</evidence>
<evidence type="ECO:0000256" key="9">
    <source>
        <dbReference type="ARBA" id="ARBA00022833"/>
    </source>
</evidence>
<evidence type="ECO:0000256" key="4">
    <source>
        <dbReference type="ARBA" id="ARBA00011738"/>
    </source>
</evidence>
<evidence type="ECO:0000256" key="12">
    <source>
        <dbReference type="ARBA" id="ARBA00023146"/>
    </source>
</evidence>
<dbReference type="NCBIfam" id="NF002120">
    <property type="entry name" value="PRK00960.1"/>
    <property type="match status" value="1"/>
</dbReference>
<name>A0A328PDS3_9EURY</name>
<evidence type="ECO:0000256" key="8">
    <source>
        <dbReference type="ARBA" id="ARBA00022741"/>
    </source>
</evidence>
<evidence type="ECO:0000256" key="14">
    <source>
        <dbReference type="ARBA" id="ARBA00048823"/>
    </source>
</evidence>
<comment type="cofactor">
    <cofactor evidence="15">
        <name>Zn(2+)</name>
        <dbReference type="ChEBI" id="CHEBI:29105"/>
    </cofactor>
    <text evidence="15">Binds 1 Zn(2+) ion per subunit. This ion is coordinated with 2 cysteines, 1 glutamate and a water molecule that dissociates from the zinc ion to allow the coordination of the amino group of the serine substrate, which is essential for catalysis.</text>
</comment>
<keyword evidence="10 15" id="KW-0067">ATP-binding</keyword>
<evidence type="ECO:0000256" key="10">
    <source>
        <dbReference type="ARBA" id="ARBA00022840"/>
    </source>
</evidence>
<protein>
    <recommendedName>
        <fullName evidence="15">Type-2 serine--tRNA ligase</fullName>
        <ecNumber evidence="15">6.1.1.11</ecNumber>
    </recommendedName>
    <alternativeName>
        <fullName evidence="15">Seryl-tRNA synthetase</fullName>
        <shortName evidence="15">SerRS</shortName>
    </alternativeName>
    <alternativeName>
        <fullName evidence="15">Seryl-tRNA(Ser/Sec) synthetase</fullName>
    </alternativeName>
</protein>
<comment type="similarity">
    <text evidence="3 15">Belongs to the class-II aminoacyl-tRNA synthetase family. Type-2 seryl-tRNA synthetase subfamily.</text>
</comment>
<evidence type="ECO:0000256" key="15">
    <source>
        <dbReference type="HAMAP-Rule" id="MF_01278"/>
    </source>
</evidence>
<dbReference type="Pfam" id="PF18490">
    <property type="entry name" value="tRNA_bind_4"/>
    <property type="match status" value="1"/>
</dbReference>
<feature type="binding site" evidence="15">
    <location>
        <position position="468"/>
    </location>
    <ligand>
        <name>Zn(2+)</name>
        <dbReference type="ChEBI" id="CHEBI:29105"/>
        <note>catalytic</note>
    </ligand>
</feature>
<keyword evidence="5 15" id="KW-0963">Cytoplasm</keyword>
<dbReference type="EC" id="6.1.1.11" evidence="15"/>
<reference evidence="18 19" key="1">
    <citation type="submission" date="2018-06" db="EMBL/GenBank/DDBJ databases">
        <title>Draft genome sequence of hyperthermophilic methanogen Methanothermobacter tenebrarum sp. MCM-B 1447.</title>
        <authorList>
            <person name="Pore S.D."/>
            <person name="Dagar S."/>
            <person name="Dhakephalkar P.K."/>
        </authorList>
    </citation>
    <scope>NUCLEOTIDE SEQUENCE [LARGE SCALE GENOMIC DNA]</scope>
    <source>
        <strain evidence="18 19">MCM B 1447</strain>
    </source>
</reference>
<feature type="binding site" evidence="15">
    <location>
        <position position="345"/>
    </location>
    <ligand>
        <name>L-serine</name>
        <dbReference type="ChEBI" id="CHEBI:33384"/>
    </ligand>
</feature>
<dbReference type="EMBL" id="QLOE01000002">
    <property type="protein sequence ID" value="RAO79513.1"/>
    <property type="molecule type" value="Genomic_DNA"/>
</dbReference>
<dbReference type="Gene3D" id="3.30.70.1920">
    <property type="match status" value="1"/>
</dbReference>
<evidence type="ECO:0000256" key="6">
    <source>
        <dbReference type="ARBA" id="ARBA00022598"/>
    </source>
</evidence>
<dbReference type="InterPro" id="IPR045864">
    <property type="entry name" value="aa-tRNA-synth_II/BPL/LPL"/>
</dbReference>
<evidence type="ECO:0000313" key="19">
    <source>
        <dbReference type="Proteomes" id="UP000249782"/>
    </source>
</evidence>